<feature type="compositionally biased region" description="Polar residues" evidence="11">
    <location>
        <begin position="544"/>
        <end position="557"/>
    </location>
</feature>
<feature type="compositionally biased region" description="Low complexity" evidence="11">
    <location>
        <begin position="119"/>
        <end position="131"/>
    </location>
</feature>
<feature type="compositionally biased region" description="Low complexity" evidence="11">
    <location>
        <begin position="42"/>
        <end position="51"/>
    </location>
</feature>
<evidence type="ECO:0000256" key="7">
    <source>
        <dbReference type="ARBA" id="ARBA00049014"/>
    </source>
</evidence>
<comment type="catalytic activity">
    <reaction evidence="8">
        <text>L-threonyl-[protein] + ATP = O-phospho-L-threonyl-[protein] + ADP + H(+)</text>
        <dbReference type="Rhea" id="RHEA:46608"/>
        <dbReference type="Rhea" id="RHEA-COMP:11060"/>
        <dbReference type="Rhea" id="RHEA-COMP:11605"/>
        <dbReference type="ChEBI" id="CHEBI:15378"/>
        <dbReference type="ChEBI" id="CHEBI:30013"/>
        <dbReference type="ChEBI" id="CHEBI:30616"/>
        <dbReference type="ChEBI" id="CHEBI:61977"/>
        <dbReference type="ChEBI" id="CHEBI:456216"/>
        <dbReference type="EC" id="2.7.12.2"/>
    </reaction>
</comment>
<feature type="region of interest" description="Disordered" evidence="11">
    <location>
        <begin position="1517"/>
        <end position="1573"/>
    </location>
</feature>
<evidence type="ECO:0000256" key="2">
    <source>
        <dbReference type="ARBA" id="ARBA00022741"/>
    </source>
</evidence>
<feature type="region of interest" description="Disordered" evidence="11">
    <location>
        <begin position="294"/>
        <end position="384"/>
    </location>
</feature>
<dbReference type="OrthoDB" id="10252354at2759"/>
<dbReference type="Pfam" id="PF00069">
    <property type="entry name" value="Pkinase"/>
    <property type="match status" value="2"/>
</dbReference>
<keyword evidence="2 10" id="KW-0547">Nucleotide-binding</keyword>
<comment type="similarity">
    <text evidence="5">Belongs to the protein kinase superfamily. STE Ser/Thr protein kinase family. MAP kinase kinase subfamily.</text>
</comment>
<feature type="compositionally biased region" description="Low complexity" evidence="11">
    <location>
        <begin position="1"/>
        <end position="35"/>
    </location>
</feature>
<keyword evidence="1" id="KW-0808">Transferase</keyword>
<dbReference type="SMART" id="SM00220">
    <property type="entry name" value="S_TKc"/>
    <property type="match status" value="1"/>
</dbReference>
<evidence type="ECO:0000313" key="14">
    <source>
        <dbReference type="Proteomes" id="UP000673552"/>
    </source>
</evidence>
<reference evidence="13 14" key="1">
    <citation type="submission" date="2021-03" db="EMBL/GenBank/DDBJ databases">
        <title>Leishmania (Mundinia) martiniquensis Genome sequencing and assembly.</title>
        <authorList>
            <person name="Almutairi H."/>
            <person name="Gatherer D."/>
        </authorList>
    </citation>
    <scope>NUCLEOTIDE SEQUENCE [LARGE SCALE GENOMIC DNA]</scope>
    <source>
        <strain evidence="13">LSCM1</strain>
    </source>
</reference>
<comment type="catalytic activity">
    <reaction evidence="9">
        <text>L-tyrosyl-[protein] + ATP = O-phospho-L-tyrosyl-[protein] + ADP + H(+)</text>
        <dbReference type="Rhea" id="RHEA:10596"/>
        <dbReference type="Rhea" id="RHEA-COMP:10136"/>
        <dbReference type="Rhea" id="RHEA-COMP:20101"/>
        <dbReference type="ChEBI" id="CHEBI:15378"/>
        <dbReference type="ChEBI" id="CHEBI:30616"/>
        <dbReference type="ChEBI" id="CHEBI:46858"/>
        <dbReference type="ChEBI" id="CHEBI:61978"/>
        <dbReference type="ChEBI" id="CHEBI:456216"/>
        <dbReference type="EC" id="2.7.12.2"/>
    </reaction>
</comment>
<dbReference type="GeneID" id="92517170"/>
<dbReference type="SUPFAM" id="SSF56112">
    <property type="entry name" value="Protein kinase-like (PK-like)"/>
    <property type="match status" value="1"/>
</dbReference>
<feature type="compositionally biased region" description="Low complexity" evidence="11">
    <location>
        <begin position="559"/>
        <end position="571"/>
    </location>
</feature>
<feature type="compositionally biased region" description="Basic and acidic residues" evidence="11">
    <location>
        <begin position="80"/>
        <end position="98"/>
    </location>
</feature>
<evidence type="ECO:0000259" key="12">
    <source>
        <dbReference type="PROSITE" id="PS50011"/>
    </source>
</evidence>
<feature type="compositionally biased region" description="Low complexity" evidence="11">
    <location>
        <begin position="257"/>
        <end position="269"/>
    </location>
</feature>
<dbReference type="Proteomes" id="UP000673552">
    <property type="component" value="Chromosome 7"/>
</dbReference>
<feature type="region of interest" description="Disordered" evidence="11">
    <location>
        <begin position="1472"/>
        <end position="1492"/>
    </location>
</feature>
<dbReference type="InterPro" id="IPR000719">
    <property type="entry name" value="Prot_kinase_dom"/>
</dbReference>
<evidence type="ECO:0000256" key="8">
    <source>
        <dbReference type="ARBA" id="ARBA00049299"/>
    </source>
</evidence>
<feature type="compositionally biased region" description="Low complexity" evidence="11">
    <location>
        <begin position="330"/>
        <end position="343"/>
    </location>
</feature>
<keyword evidence="4 10" id="KW-0067">ATP-binding</keyword>
<protein>
    <recommendedName>
        <fullName evidence="6">mitogen-activated protein kinase kinase</fullName>
        <ecNumber evidence="6">2.7.12.2</ecNumber>
    </recommendedName>
</protein>
<sequence>MSSSRLSSAAASTAMTSTVISSASAASSPPMVSTTVTLPASTTMTQQQQRQLLVSSPPRHSASLHYTDPLSDSFSSADRSYGRHDNSRAQREAAHYAKDALQQPPSFTTQERGNHTVDSAGPSSSLPPSAGERSASQRIDAADSTACLDHDGVRDCAKSPFSAAKTVTTSVLTGETRVLRAGPPSSFMYDCSSLESGVDAAAAQPSRGTCHIASAAGAPNLSPAIAAADRSITATAAVAAVLRREKRRPPSLFSNSPTTATPPTGTTRPVLIPPAVGRAEDRLPTPLATALLPPSAAQATPSTSPLTPISQSLHGQLQRPPPPPLRMPGSLTSSSAALASCAPPTRPEGGGCEEKSDGGQLGTRTTRRDAYAQANEPPSMKPVTSATAHAKPLAAVMLGSTPPSATAGHYGPLPSSYVSAAAGGGGFGGSGTPNATLPVSNSSFGGFAYHYSAGSLGSGVAAASAGGAPTASLLIATTTAGINRPQLPSAARPSATNIGGGGTAAAGVLSPLSLTGAPPAAFTARRRAPPPLLFRLRSPVAPASLSNTVSTSDTNGDVASPGSAAPRSTSSRAATSAAAAAAANAGASSSALATTPLHFRPMVTAMNSGSTTDMTCTAADRAARGSGCNLPATPARSGPFARAHNGSLNQNLNSFSGGTRSASSSLVRLSHDRRTLVAGMFRVSREGCLTVRNVLLLNPTRIDAESATGGAVGCDTPGSLMGGSAPDTGGGGDGGRSRPLQLLRPQRCATTYSPVISNTALTGRMPLLGPGGGTDLGAGGGVGGGVGGLGPMTPYTTGSDWCLPNTYYGAVNARNVQSSGGGGGAHNTANASFTLFSTSMDTPFSPITYSMDSQRLALPSPLVGHQDKAAAAPGPPSQLHSAVREDSAASQFLSVSGAPPQPPPPQATTPNSTAVLGRPPGGGGGSSMPCAQLRRPSSNSWLPGVLGTANATSPPALGAAGSTESILGAGAATDTDLANPLPLPNADMSTWRGARASGAGGSCTGSPSAHANPGGFRGTTAAAEAAKVGSSVALPNTPCAPLPPNVVRLRDLDILSTAVGEGASATVFVAIHKPTGRRLAVKRVDLSPLCLGCSSPYLRSGSSSNGRIHQLQHIVVRELQVLHLTYRSPFMVKVYNAFFIAELAALDIAMEFMHYGSLDHLADCLQKHARMVRESQQQRHRLLTGGDDSDVDDDAEDGGYSAHASRQSSGSVHDDSPSASPSLCDAHGAPPLAESSRKDVSATGVGASNNGGGSSGDSQCRLPMASMPSQLLHSRPPLGEQGAPVSLMPRKLTAIGIRGWNDMDSVRGGDGVPNHPTSGGYKHMYDSDDSLLLDSYSVKSDCGTDDVESDDGSGLVEEPFGVTERLVAVVGEQLLRGVRDMHARGYIHHDIKPGNVLVNEHGVVKLSDFGLSQRCDSSGIGIKNPMLTCMPPVSVVPTRSTTPLQSPLMAALQLTGSRARCAPFIGHAQRGSIGPGTSGHLGSSVVGMTPPEMGSSVEGLLLSSTANSLLAQREGMDVLEAESTSSEEGAGAWGRASRGRGDELSPSSSSSSDDTENCCGTTKYMSPERQRGEPHGKAADIWAVGVTLAEFAVGEYPYDLKDAIDEFDRVSRMEKPVDVLRFNKHRAVPLSTVFADFCRLATLPAASQRPTAQELLEHPFFKQWHRPFNLKDYLAARVPVPSNRMKADYLAKQRERPPEEERPADLPGS</sequence>
<dbReference type="InterPro" id="IPR008271">
    <property type="entry name" value="Ser/Thr_kinase_AS"/>
</dbReference>
<feature type="region of interest" description="Disordered" evidence="11">
    <location>
        <begin position="1"/>
        <end position="139"/>
    </location>
</feature>
<comment type="caution">
    <text evidence="13">The sequence shown here is derived from an EMBL/GenBank/DDBJ whole genome shotgun (WGS) entry which is preliminary data.</text>
</comment>
<dbReference type="FunFam" id="3.30.200.20:FF:000909">
    <property type="entry name" value="Mitogen-activated protein kinase kinase, putative"/>
    <property type="match status" value="1"/>
</dbReference>
<feature type="region of interest" description="Disordered" evidence="11">
    <location>
        <begin position="544"/>
        <end position="571"/>
    </location>
</feature>
<proteinExistence type="inferred from homology"/>
<evidence type="ECO:0000256" key="4">
    <source>
        <dbReference type="ARBA" id="ARBA00022840"/>
    </source>
</evidence>
<evidence type="ECO:0000256" key="1">
    <source>
        <dbReference type="ARBA" id="ARBA00022679"/>
    </source>
</evidence>
<dbReference type="PROSITE" id="PS00107">
    <property type="entry name" value="PROTEIN_KINASE_ATP"/>
    <property type="match status" value="1"/>
</dbReference>
<feature type="compositionally biased region" description="Polar residues" evidence="11">
    <location>
        <begin position="1204"/>
        <end position="1221"/>
    </location>
</feature>
<dbReference type="GO" id="GO:0005524">
    <property type="term" value="F:ATP binding"/>
    <property type="evidence" value="ECO:0007669"/>
    <property type="project" value="UniProtKB-UniRule"/>
</dbReference>
<keyword evidence="3" id="KW-0418">Kinase</keyword>
<feature type="region of interest" description="Disordered" evidence="11">
    <location>
        <begin position="625"/>
        <end position="645"/>
    </location>
</feature>
<feature type="binding site" evidence="10">
    <location>
        <position position="1082"/>
    </location>
    <ligand>
        <name>ATP</name>
        <dbReference type="ChEBI" id="CHEBI:30616"/>
    </ligand>
</feature>
<dbReference type="EMBL" id="JAFEUZ010000007">
    <property type="protein sequence ID" value="KAG5486163.1"/>
    <property type="molecule type" value="Genomic_DNA"/>
</dbReference>
<dbReference type="PROSITE" id="PS00108">
    <property type="entry name" value="PROTEIN_KINASE_ST"/>
    <property type="match status" value="1"/>
</dbReference>
<dbReference type="RefSeq" id="XP_067181015.1">
    <property type="nucleotide sequence ID" value="XM_067324658.1"/>
</dbReference>
<dbReference type="KEGG" id="lmat:92517170"/>
<evidence type="ECO:0000256" key="5">
    <source>
        <dbReference type="ARBA" id="ARBA00038035"/>
    </source>
</evidence>
<feature type="domain" description="Protein kinase" evidence="12">
    <location>
        <begin position="1053"/>
        <end position="1661"/>
    </location>
</feature>
<evidence type="ECO:0000256" key="10">
    <source>
        <dbReference type="PROSITE-ProRule" id="PRU10141"/>
    </source>
</evidence>
<feature type="region of interest" description="Disordered" evidence="11">
    <location>
        <begin position="981"/>
        <end position="1017"/>
    </location>
</feature>
<gene>
    <name evidence="13" type="ORF">LSCM1_07281</name>
</gene>
<dbReference type="InterPro" id="IPR017441">
    <property type="entry name" value="Protein_kinase_ATP_BS"/>
</dbReference>
<organism evidence="13 14">
    <name type="scientific">Leishmania martiniquensis</name>
    <dbReference type="NCBI Taxonomy" id="1580590"/>
    <lineage>
        <taxon>Eukaryota</taxon>
        <taxon>Discoba</taxon>
        <taxon>Euglenozoa</taxon>
        <taxon>Kinetoplastea</taxon>
        <taxon>Metakinetoplastina</taxon>
        <taxon>Trypanosomatida</taxon>
        <taxon>Trypanosomatidae</taxon>
        <taxon>Leishmaniinae</taxon>
        <taxon>Leishmania</taxon>
    </lineage>
</organism>
<dbReference type="GO" id="GO:0004708">
    <property type="term" value="F:MAP kinase kinase activity"/>
    <property type="evidence" value="ECO:0007669"/>
    <property type="project" value="UniProtKB-EC"/>
</dbReference>
<feature type="region of interest" description="Disordered" evidence="11">
    <location>
        <begin position="865"/>
        <end position="947"/>
    </location>
</feature>
<dbReference type="EC" id="2.7.12.2" evidence="6"/>
<dbReference type="PROSITE" id="PS50011">
    <property type="entry name" value="PROTEIN_KINASE_DOM"/>
    <property type="match status" value="1"/>
</dbReference>
<evidence type="ECO:0000313" key="13">
    <source>
        <dbReference type="EMBL" id="KAG5486163.1"/>
    </source>
</evidence>
<comment type="catalytic activity">
    <reaction evidence="7">
        <text>L-seryl-[protein] + ATP = O-phospho-L-seryl-[protein] + ADP + H(+)</text>
        <dbReference type="Rhea" id="RHEA:17989"/>
        <dbReference type="Rhea" id="RHEA-COMP:9863"/>
        <dbReference type="Rhea" id="RHEA-COMP:11604"/>
        <dbReference type="ChEBI" id="CHEBI:15378"/>
        <dbReference type="ChEBI" id="CHEBI:29999"/>
        <dbReference type="ChEBI" id="CHEBI:30616"/>
        <dbReference type="ChEBI" id="CHEBI:83421"/>
        <dbReference type="ChEBI" id="CHEBI:456216"/>
        <dbReference type="EC" id="2.7.12.2"/>
    </reaction>
</comment>
<name>A0A836I165_9TRYP</name>
<feature type="region of interest" description="Disordered" evidence="11">
    <location>
        <begin position="1686"/>
        <end position="1709"/>
    </location>
</feature>
<feature type="region of interest" description="Disordered" evidence="11">
    <location>
        <begin position="708"/>
        <end position="739"/>
    </location>
</feature>
<feature type="region of interest" description="Disordered" evidence="11">
    <location>
        <begin position="248"/>
        <end position="272"/>
    </location>
</feature>
<dbReference type="Gene3D" id="1.10.510.10">
    <property type="entry name" value="Transferase(Phosphotransferase) domain 1"/>
    <property type="match status" value="2"/>
</dbReference>
<evidence type="ECO:0000256" key="9">
    <source>
        <dbReference type="ARBA" id="ARBA00051693"/>
    </source>
</evidence>
<keyword evidence="14" id="KW-1185">Reference proteome</keyword>
<evidence type="ECO:0000256" key="11">
    <source>
        <dbReference type="SAM" id="MobiDB-lite"/>
    </source>
</evidence>
<dbReference type="InterPro" id="IPR011009">
    <property type="entry name" value="Kinase-like_dom_sf"/>
</dbReference>
<dbReference type="Gene3D" id="3.30.200.20">
    <property type="entry name" value="Phosphorylase Kinase, domain 1"/>
    <property type="match status" value="1"/>
</dbReference>
<evidence type="ECO:0000256" key="3">
    <source>
        <dbReference type="ARBA" id="ARBA00022777"/>
    </source>
</evidence>
<dbReference type="PANTHER" id="PTHR48013">
    <property type="entry name" value="DUAL SPECIFICITY MITOGEN-ACTIVATED PROTEIN KINASE KINASE 5-RELATED"/>
    <property type="match status" value="1"/>
</dbReference>
<dbReference type="FunFam" id="1.10.510.10:FF:001371">
    <property type="entry name" value="Protein kinase, putative"/>
    <property type="match status" value="1"/>
</dbReference>
<dbReference type="FunFam" id="1.10.510.10:FF:001369">
    <property type="entry name" value="Protein kinase, putative"/>
    <property type="match status" value="1"/>
</dbReference>
<feature type="region of interest" description="Disordered" evidence="11">
    <location>
        <begin position="1176"/>
        <end position="1263"/>
    </location>
</feature>
<accession>A0A836I165</accession>
<feature type="compositionally biased region" description="Low complexity" evidence="11">
    <location>
        <begin position="294"/>
        <end position="308"/>
    </location>
</feature>
<feature type="compositionally biased region" description="Low complexity" evidence="11">
    <location>
        <begin position="1521"/>
        <end position="1536"/>
    </location>
</feature>
<dbReference type="PANTHER" id="PTHR48013:SF9">
    <property type="entry name" value="DUAL SPECIFICITY MITOGEN-ACTIVATED PROTEIN KINASE KINASE 5"/>
    <property type="match status" value="1"/>
</dbReference>
<feature type="compositionally biased region" description="Acidic residues" evidence="11">
    <location>
        <begin position="1187"/>
        <end position="1197"/>
    </location>
</feature>
<evidence type="ECO:0000256" key="6">
    <source>
        <dbReference type="ARBA" id="ARBA00038999"/>
    </source>
</evidence>